<keyword evidence="1" id="KW-0812">Transmembrane</keyword>
<reference evidence="2" key="1">
    <citation type="submission" date="2023-06" db="EMBL/GenBank/DDBJ databases">
        <authorList>
            <consortium name="Lawrence Berkeley National Laboratory"/>
            <person name="Ahrendt S."/>
            <person name="Sahu N."/>
            <person name="Indic B."/>
            <person name="Wong-Bajracharya J."/>
            <person name="Merenyi Z."/>
            <person name="Ke H.-M."/>
            <person name="Monk M."/>
            <person name="Kocsube S."/>
            <person name="Drula E."/>
            <person name="Lipzen A."/>
            <person name="Balint B."/>
            <person name="Henrissat B."/>
            <person name="Andreopoulos B."/>
            <person name="Martin F.M."/>
            <person name="Harder C.B."/>
            <person name="Rigling D."/>
            <person name="Ford K.L."/>
            <person name="Foster G.D."/>
            <person name="Pangilinan J."/>
            <person name="Papanicolaou A."/>
            <person name="Barry K."/>
            <person name="LaButti K."/>
            <person name="Viragh M."/>
            <person name="Koriabine M."/>
            <person name="Yan M."/>
            <person name="Riley R."/>
            <person name="Champramary S."/>
            <person name="Plett K.L."/>
            <person name="Tsai I.J."/>
            <person name="Slot J."/>
            <person name="Sipos G."/>
            <person name="Plett J."/>
            <person name="Nagy L.G."/>
            <person name="Grigoriev I.V."/>
        </authorList>
    </citation>
    <scope>NUCLEOTIDE SEQUENCE</scope>
    <source>
        <strain evidence="2">CCBAS 213</strain>
    </source>
</reference>
<feature type="transmembrane region" description="Helical" evidence="1">
    <location>
        <begin position="72"/>
        <end position="90"/>
    </location>
</feature>
<proteinExistence type="predicted"/>
<dbReference type="AlphaFoldDB" id="A0AA39MX99"/>
<comment type="caution">
    <text evidence="2">The sequence shown here is derived from an EMBL/GenBank/DDBJ whole genome shotgun (WGS) entry which is preliminary data.</text>
</comment>
<keyword evidence="1" id="KW-0472">Membrane</keyword>
<dbReference type="GeneID" id="85357557"/>
<feature type="transmembrane region" description="Helical" evidence="1">
    <location>
        <begin position="43"/>
        <end position="60"/>
    </location>
</feature>
<sequence>MTTRSTKLHCQLPFVIARTLRTLPQFLIYEPRKSCRPLACRRTGSSWHSLCLILFFYHWSYVRLSRYRENRLYVAPIATSMCLGYLHLRFTDNSCRYLFRLCLQLDMMNCGKEMKDYLCIECN</sequence>
<evidence type="ECO:0000313" key="3">
    <source>
        <dbReference type="Proteomes" id="UP001175211"/>
    </source>
</evidence>
<keyword evidence="1" id="KW-1133">Transmembrane helix</keyword>
<evidence type="ECO:0000256" key="1">
    <source>
        <dbReference type="SAM" id="Phobius"/>
    </source>
</evidence>
<evidence type="ECO:0000313" key="2">
    <source>
        <dbReference type="EMBL" id="KAK0449628.1"/>
    </source>
</evidence>
<dbReference type="RefSeq" id="XP_060326920.1">
    <property type="nucleotide sequence ID" value="XM_060474009.1"/>
</dbReference>
<accession>A0AA39MX99</accession>
<organism evidence="2 3">
    <name type="scientific">Armillaria tabescens</name>
    <name type="common">Ringless honey mushroom</name>
    <name type="synonym">Agaricus tabescens</name>
    <dbReference type="NCBI Taxonomy" id="1929756"/>
    <lineage>
        <taxon>Eukaryota</taxon>
        <taxon>Fungi</taxon>
        <taxon>Dikarya</taxon>
        <taxon>Basidiomycota</taxon>
        <taxon>Agaricomycotina</taxon>
        <taxon>Agaricomycetes</taxon>
        <taxon>Agaricomycetidae</taxon>
        <taxon>Agaricales</taxon>
        <taxon>Marasmiineae</taxon>
        <taxon>Physalacriaceae</taxon>
        <taxon>Desarmillaria</taxon>
    </lineage>
</organism>
<dbReference type="EMBL" id="JAUEPS010000038">
    <property type="protein sequence ID" value="KAK0449628.1"/>
    <property type="molecule type" value="Genomic_DNA"/>
</dbReference>
<gene>
    <name evidence="2" type="ORF">EV420DRAFT_1565106</name>
</gene>
<protein>
    <submittedName>
        <fullName evidence="2">Uncharacterized protein</fullName>
    </submittedName>
</protein>
<dbReference type="Proteomes" id="UP001175211">
    <property type="component" value="Unassembled WGS sequence"/>
</dbReference>
<name>A0AA39MX99_ARMTA</name>
<keyword evidence="3" id="KW-1185">Reference proteome</keyword>